<evidence type="ECO:0000313" key="2">
    <source>
        <dbReference type="Proteomes" id="UP000262073"/>
    </source>
</evidence>
<dbReference type="OrthoDB" id="1115105at2"/>
<protein>
    <submittedName>
        <fullName evidence="1">DUF2358 domain-containing protein</fullName>
    </submittedName>
</protein>
<dbReference type="AlphaFoldDB" id="A0A346NNR7"/>
<dbReference type="KEGG" id="salm:D0Y50_12940"/>
<dbReference type="Gene3D" id="3.10.450.50">
    <property type="match status" value="1"/>
</dbReference>
<dbReference type="EMBL" id="CP031769">
    <property type="protein sequence ID" value="AXR07174.1"/>
    <property type="molecule type" value="Genomic_DNA"/>
</dbReference>
<sequence length="143" mass="16965">MSLIESFCTQYRDLTKISSEDLTKIYTTDVEFIDPIDHHHGLSQVQLYFAKLKKHATSCKFDIHNIMPCEPNQENISYVLSWTMALTLKKSHKVITLEGITKLKQNEGGFYYHRDYYDMGEMVYEHVPVLRWFIIQIKRKLRS</sequence>
<dbReference type="Proteomes" id="UP000262073">
    <property type="component" value="Chromosome"/>
</dbReference>
<dbReference type="InterPro" id="IPR018790">
    <property type="entry name" value="DUF2358"/>
</dbReference>
<keyword evidence="2" id="KW-1185">Reference proteome</keyword>
<gene>
    <name evidence="1" type="ORF">D0Y50_12940</name>
</gene>
<dbReference type="SUPFAM" id="SSF54427">
    <property type="entry name" value="NTF2-like"/>
    <property type="match status" value="1"/>
</dbReference>
<accession>A0A346NNR7</accession>
<dbReference type="InterPro" id="IPR032710">
    <property type="entry name" value="NTF2-like_dom_sf"/>
</dbReference>
<organism evidence="1 2">
    <name type="scientific">Salinimonas sediminis</name>
    <dbReference type="NCBI Taxonomy" id="2303538"/>
    <lineage>
        <taxon>Bacteria</taxon>
        <taxon>Pseudomonadati</taxon>
        <taxon>Pseudomonadota</taxon>
        <taxon>Gammaproteobacteria</taxon>
        <taxon>Alteromonadales</taxon>
        <taxon>Alteromonadaceae</taxon>
        <taxon>Alteromonas/Salinimonas group</taxon>
        <taxon>Salinimonas</taxon>
    </lineage>
</organism>
<dbReference type="RefSeq" id="WP_108566081.1">
    <property type="nucleotide sequence ID" value="NZ_CP031769.1"/>
</dbReference>
<evidence type="ECO:0000313" key="1">
    <source>
        <dbReference type="EMBL" id="AXR07174.1"/>
    </source>
</evidence>
<name>A0A346NNR7_9ALTE</name>
<proteinExistence type="predicted"/>
<dbReference type="Pfam" id="PF10184">
    <property type="entry name" value="DUF2358"/>
    <property type="match status" value="1"/>
</dbReference>
<reference evidence="1 2" key="1">
    <citation type="submission" date="2018-08" db="EMBL/GenBank/DDBJ databases">
        <title>Salinimonas sediminis sp. nov., a piezophilic bacterium isolated from a deep-sea sediment sample from the New Britain Trench.</title>
        <authorList>
            <person name="Cao J."/>
        </authorList>
    </citation>
    <scope>NUCLEOTIDE SEQUENCE [LARGE SCALE GENOMIC DNA]</scope>
    <source>
        <strain evidence="1 2">N102</strain>
    </source>
</reference>